<dbReference type="GO" id="GO:0009073">
    <property type="term" value="P:aromatic amino acid family biosynthetic process"/>
    <property type="evidence" value="ECO:0007669"/>
    <property type="project" value="UniProtKB-KW"/>
</dbReference>
<feature type="binding site" evidence="5">
    <location>
        <position position="247"/>
    </location>
    <ligand>
        <name>Mn(2+)</name>
        <dbReference type="ChEBI" id="CHEBI:29035"/>
    </ligand>
</feature>
<dbReference type="Pfam" id="PF01474">
    <property type="entry name" value="DAHP_synth_2"/>
    <property type="match status" value="1"/>
</dbReference>
<evidence type="ECO:0000256" key="1">
    <source>
        <dbReference type="ARBA" id="ARBA00004688"/>
    </source>
</evidence>
<protein>
    <recommendedName>
        <fullName evidence="6">Phospho-2-dehydro-3-deoxyheptonate aldolase</fullName>
        <ecNumber evidence="6">2.5.1.54</ecNumber>
    </recommendedName>
</protein>
<dbReference type="AlphaFoldDB" id="A0AAE0TF87"/>
<proteinExistence type="inferred from homology"/>
<feature type="binding site" evidence="5">
    <location>
        <position position="319"/>
    </location>
    <ligand>
        <name>Mn(2+)</name>
        <dbReference type="ChEBI" id="CHEBI:29035"/>
    </ligand>
</feature>
<dbReference type="InterPro" id="IPR013785">
    <property type="entry name" value="Aldolase_TIM"/>
</dbReference>
<dbReference type="SUPFAM" id="SSF51569">
    <property type="entry name" value="Aldolase"/>
    <property type="match status" value="1"/>
</dbReference>
<keyword evidence="5" id="KW-0464">Manganese</keyword>
<feature type="binding site" evidence="5">
    <location>
        <position position="289"/>
    </location>
    <ligand>
        <name>Mn(2+)</name>
        <dbReference type="ChEBI" id="CHEBI:29035"/>
    </ligand>
</feature>
<reference evidence="7" key="2">
    <citation type="journal article" date="2021" name="Genome Biol. Evol.">
        <title>Developing a high-quality reference genome for a parasitic bivalve with doubly uniparental inheritance (Bivalvia: Unionida).</title>
        <authorList>
            <person name="Smith C.H."/>
        </authorList>
    </citation>
    <scope>NUCLEOTIDE SEQUENCE</scope>
    <source>
        <strain evidence="7">CHS0354</strain>
        <tissue evidence="7">Mantle</tissue>
    </source>
</reference>
<comment type="catalytic activity">
    <reaction evidence="4 6">
        <text>D-erythrose 4-phosphate + phosphoenolpyruvate + H2O = 7-phospho-2-dehydro-3-deoxy-D-arabino-heptonate + phosphate</text>
        <dbReference type="Rhea" id="RHEA:14717"/>
        <dbReference type="ChEBI" id="CHEBI:15377"/>
        <dbReference type="ChEBI" id="CHEBI:16897"/>
        <dbReference type="ChEBI" id="CHEBI:43474"/>
        <dbReference type="ChEBI" id="CHEBI:58394"/>
        <dbReference type="ChEBI" id="CHEBI:58702"/>
        <dbReference type="EC" id="2.5.1.54"/>
    </reaction>
</comment>
<organism evidence="7 8">
    <name type="scientific">Potamilus streckersoni</name>
    <dbReference type="NCBI Taxonomy" id="2493646"/>
    <lineage>
        <taxon>Eukaryota</taxon>
        <taxon>Metazoa</taxon>
        <taxon>Spiralia</taxon>
        <taxon>Lophotrochozoa</taxon>
        <taxon>Mollusca</taxon>
        <taxon>Bivalvia</taxon>
        <taxon>Autobranchia</taxon>
        <taxon>Heteroconchia</taxon>
        <taxon>Palaeoheterodonta</taxon>
        <taxon>Unionida</taxon>
        <taxon>Unionoidea</taxon>
        <taxon>Unionidae</taxon>
        <taxon>Ambleminae</taxon>
        <taxon>Lampsilini</taxon>
        <taxon>Potamilus</taxon>
    </lineage>
</organism>
<dbReference type="InterPro" id="IPR002480">
    <property type="entry name" value="DAHP_synth_2"/>
</dbReference>
<feature type="binding site" evidence="5">
    <location>
        <position position="18"/>
    </location>
    <ligand>
        <name>phosphoenolpyruvate</name>
        <dbReference type="ChEBI" id="CHEBI:58702"/>
    </ligand>
</feature>
<reference evidence="7" key="3">
    <citation type="submission" date="2023-05" db="EMBL/GenBank/DDBJ databases">
        <authorList>
            <person name="Smith C.H."/>
        </authorList>
    </citation>
    <scope>NUCLEOTIDE SEQUENCE</scope>
    <source>
        <strain evidence="7">CHS0354</strain>
        <tissue evidence="7">Mantle</tissue>
    </source>
</reference>
<dbReference type="EC" id="2.5.1.54" evidence="6"/>
<evidence type="ECO:0000256" key="6">
    <source>
        <dbReference type="RuleBase" id="RU363071"/>
    </source>
</evidence>
<evidence type="ECO:0000313" key="7">
    <source>
        <dbReference type="EMBL" id="KAK3608823.1"/>
    </source>
</evidence>
<keyword evidence="5" id="KW-0104">Cadmium</keyword>
<reference evidence="7" key="1">
    <citation type="journal article" date="2021" name="Genome Biol. Evol.">
        <title>A High-Quality Reference Genome for a Parasitic Bivalve with Doubly Uniparental Inheritance (Bivalvia: Unionida).</title>
        <authorList>
            <person name="Smith C.H."/>
        </authorList>
    </citation>
    <scope>NUCLEOTIDE SEQUENCE</scope>
    <source>
        <strain evidence="7">CHS0354</strain>
    </source>
</reference>
<comment type="caution">
    <text evidence="7">The sequence shown here is derived from an EMBL/GenBank/DDBJ whole genome shotgun (WGS) entry which is preliminary data.</text>
</comment>
<dbReference type="Gene3D" id="3.20.20.70">
    <property type="entry name" value="Aldolase class I"/>
    <property type="match status" value="1"/>
</dbReference>
<comment type="similarity">
    <text evidence="2 6">Belongs to the class-II DAHP synthase family.</text>
</comment>
<feature type="binding site" evidence="5">
    <location>
        <position position="184"/>
    </location>
    <ligand>
        <name>phosphoenolpyruvate</name>
        <dbReference type="ChEBI" id="CHEBI:58702"/>
    </ligand>
</feature>
<dbReference type="GO" id="GO:0003849">
    <property type="term" value="F:3-deoxy-7-phosphoheptulonate synthase activity"/>
    <property type="evidence" value="ECO:0007669"/>
    <property type="project" value="UniProtKB-EC"/>
</dbReference>
<comment type="cofactor">
    <cofactor evidence="5">
        <name>Mn(2+)</name>
        <dbReference type="ChEBI" id="CHEBI:29035"/>
    </cofactor>
    <cofactor evidence="5">
        <name>Co(2+)</name>
        <dbReference type="ChEBI" id="CHEBI:48828"/>
    </cofactor>
    <cofactor evidence="5">
        <name>Cd(2+)</name>
        <dbReference type="ChEBI" id="CHEBI:48775"/>
    </cofactor>
    <text evidence="5">Binds 1 divalent cation per subunit. The enzyme is active with manganese, cobalt or cadmium ions.</text>
</comment>
<gene>
    <name evidence="7" type="ORF">CHS0354_006864</name>
</gene>
<evidence type="ECO:0000256" key="4">
    <source>
        <dbReference type="ARBA" id="ARBA00047508"/>
    </source>
</evidence>
<keyword evidence="6" id="KW-0057">Aromatic amino acid biosynthesis</keyword>
<keyword evidence="3 6" id="KW-0808">Transferase</keyword>
<evidence type="ECO:0000256" key="3">
    <source>
        <dbReference type="ARBA" id="ARBA00022679"/>
    </source>
</evidence>
<sequence length="336" mass="37822">MAVVLTYAGSKPVVKIGRIAGQFAKPRSNPTEIVNGTELPSYRGDMVNRDAPTLADRQANPLNMLEGGFASLKNIHRWNKDFVLNSSAGQKYEVIADHIDEALHFMEAIGFDLDEVQQLKEVNFYTSHEALLLDYEEPLTRKDSLTQKWYGCSAHMLWIGDRTRQPDGAHIEYMRGIHNPIGLKIGPNYSPDEIKRILDTLNPANDKGKILLITRFGADKIEIHLPKLIRMIKQCGANVVWICDPMHGNTYSASNKLKTRSFDHIFREISDFFRIHYTESTLPGGIHIELTGLDVTECIGGIQGIDENLLTRNYASNCDPRLNASQSIELAFRLAE</sequence>
<dbReference type="PANTHER" id="PTHR21337">
    <property type="entry name" value="PHOSPHO-2-DEHYDRO-3-DEOXYHEPTONATE ALDOLASE 1, 2"/>
    <property type="match status" value="1"/>
</dbReference>
<dbReference type="GO" id="GO:0008652">
    <property type="term" value="P:amino acid biosynthetic process"/>
    <property type="evidence" value="ECO:0007669"/>
    <property type="project" value="UniProtKB-KW"/>
</dbReference>
<comment type="pathway">
    <text evidence="1 6">Metabolic intermediate biosynthesis; chorismate biosynthesis; chorismate from D-erythrose 4-phosphate and phosphoenolpyruvate: step 1/7.</text>
</comment>
<dbReference type="EMBL" id="JAEAOA010000469">
    <property type="protein sequence ID" value="KAK3608823.1"/>
    <property type="molecule type" value="Genomic_DNA"/>
</dbReference>
<dbReference type="PANTHER" id="PTHR21337:SF0">
    <property type="entry name" value="PHOSPHO-2-DEHYDRO-3-DEOXYHEPTONATE ALDOLASE"/>
    <property type="match status" value="1"/>
</dbReference>
<keyword evidence="5" id="KW-0170">Cobalt</keyword>
<evidence type="ECO:0000256" key="2">
    <source>
        <dbReference type="ARBA" id="ARBA00008911"/>
    </source>
</evidence>
<keyword evidence="8" id="KW-1185">Reference proteome</keyword>
<evidence type="ECO:0000313" key="8">
    <source>
        <dbReference type="Proteomes" id="UP001195483"/>
    </source>
</evidence>
<name>A0AAE0TF87_9BIVA</name>
<evidence type="ECO:0000256" key="5">
    <source>
        <dbReference type="PIRSR" id="PIRSR602480-1"/>
    </source>
</evidence>
<dbReference type="Proteomes" id="UP001195483">
    <property type="component" value="Unassembled WGS sequence"/>
</dbReference>
<feature type="binding site" evidence="5">
    <location>
        <position position="215"/>
    </location>
    <ligand>
        <name>phosphoenolpyruvate</name>
        <dbReference type="ChEBI" id="CHEBI:58702"/>
    </ligand>
</feature>
<keyword evidence="6" id="KW-0028">Amino-acid biosynthesis</keyword>
<accession>A0AAE0TF87</accession>